<dbReference type="Pfam" id="PF07690">
    <property type="entry name" value="MFS_1"/>
    <property type="match status" value="2"/>
</dbReference>
<evidence type="ECO:0000256" key="6">
    <source>
        <dbReference type="SAM" id="MobiDB-lite"/>
    </source>
</evidence>
<protein>
    <recommendedName>
        <fullName evidence="8">Major facilitator superfamily (MFS) profile domain-containing protein</fullName>
    </recommendedName>
</protein>
<dbReference type="Gene3D" id="1.20.1250.20">
    <property type="entry name" value="MFS general substrate transporter like domains"/>
    <property type="match status" value="1"/>
</dbReference>
<dbReference type="InterPro" id="IPR036259">
    <property type="entry name" value="MFS_trans_sf"/>
</dbReference>
<keyword evidence="3 7" id="KW-0812">Transmembrane</keyword>
<dbReference type="EMBL" id="JALLBG020000184">
    <property type="protein sequence ID" value="KAL3760467.1"/>
    <property type="molecule type" value="Genomic_DNA"/>
</dbReference>
<dbReference type="PANTHER" id="PTHR23504">
    <property type="entry name" value="MAJOR FACILITATOR SUPERFAMILY DOMAIN-CONTAINING PROTEIN 10"/>
    <property type="match status" value="1"/>
</dbReference>
<keyword evidence="5 7" id="KW-0472">Membrane</keyword>
<feature type="region of interest" description="Disordered" evidence="6">
    <location>
        <begin position="529"/>
        <end position="551"/>
    </location>
</feature>
<dbReference type="InterPro" id="IPR020846">
    <property type="entry name" value="MFS_dom"/>
</dbReference>
<feature type="transmembrane region" description="Helical" evidence="7">
    <location>
        <begin position="264"/>
        <end position="284"/>
    </location>
</feature>
<keyword evidence="4 7" id="KW-1133">Transmembrane helix</keyword>
<evidence type="ECO:0000256" key="4">
    <source>
        <dbReference type="ARBA" id="ARBA00022989"/>
    </source>
</evidence>
<evidence type="ECO:0000256" key="3">
    <source>
        <dbReference type="ARBA" id="ARBA00022692"/>
    </source>
</evidence>
<dbReference type="PROSITE" id="PS50850">
    <property type="entry name" value="MFS"/>
    <property type="match status" value="1"/>
</dbReference>
<feature type="region of interest" description="Disordered" evidence="6">
    <location>
        <begin position="1"/>
        <end position="33"/>
    </location>
</feature>
<evidence type="ECO:0000256" key="5">
    <source>
        <dbReference type="ARBA" id="ARBA00023136"/>
    </source>
</evidence>
<name>A0ABD3MA33_9STRA</name>
<evidence type="ECO:0000313" key="9">
    <source>
        <dbReference type="EMBL" id="KAL3760467.1"/>
    </source>
</evidence>
<evidence type="ECO:0000259" key="8">
    <source>
        <dbReference type="PROSITE" id="PS50850"/>
    </source>
</evidence>
<sequence length="551" mass="59458">MRTQKTMAHQHQHQHQSAGGSGSGSDHPPDGNRMFVTHLSMGDESVQGGDRTRLLGQIDDDSDEHTASQSAFLLHFIKSSGPPHVITLCLIVALALGSTIGVVPAVVGDRYARLHHGYTGKQCAELAKEDRPHECLMGNEDAQNSAAISGVISNTLTFTTSSLMGSISDEKGRRGLILLGIGLSLLAPLNLVLLQLFESMDPFMYYASHAASGLVSWLAVALSALSDVMPPMWRAPSFGLVLAGFSLGFAFSPILAVFLGHLGVSIFALAILVFGFILACVTMPETLSSEASAMAKAKRLAERPALMTQTEVWRYNLSRPVRDLLILNRNKLFRLLSALAFFSGCVSAGDHTLFLYYVEENFGFNDKDVAMLFLLIGVMGIVVQSVILKPLNSLIGERRVIMVAFIVGALHNFLYGIAQSKKTMFISASIASLTGMSFPTISAIKANNVDELEQGKIQGALYSLSSLASAIGPILLRYVYHTTKNGGGFGKGTMFIFGSGLYLVATFCAWLLPESQANSNFLRDAKKRSSLAKPQQDFEYGATDNETQTKS</sequence>
<reference evidence="9 10" key="1">
    <citation type="submission" date="2024-10" db="EMBL/GenBank/DDBJ databases">
        <title>Updated reference genomes for cyclostephanoid diatoms.</title>
        <authorList>
            <person name="Roberts W.R."/>
            <person name="Alverson A.J."/>
        </authorList>
    </citation>
    <scope>NUCLEOTIDE SEQUENCE [LARGE SCALE GENOMIC DNA]</scope>
    <source>
        <strain evidence="9 10">AJA232-27</strain>
    </source>
</reference>
<feature type="transmembrane region" description="Helical" evidence="7">
    <location>
        <begin position="176"/>
        <end position="197"/>
    </location>
</feature>
<dbReference type="Proteomes" id="UP001530293">
    <property type="component" value="Unassembled WGS sequence"/>
</dbReference>
<feature type="transmembrane region" description="Helical" evidence="7">
    <location>
        <begin position="424"/>
        <end position="447"/>
    </location>
</feature>
<feature type="transmembrane region" description="Helical" evidence="7">
    <location>
        <begin position="85"/>
        <end position="107"/>
    </location>
</feature>
<evidence type="ECO:0000256" key="7">
    <source>
        <dbReference type="SAM" id="Phobius"/>
    </source>
</evidence>
<feature type="transmembrane region" description="Helical" evidence="7">
    <location>
        <begin position="203"/>
        <end position="225"/>
    </location>
</feature>
<comment type="caution">
    <text evidence="9">The sequence shown here is derived from an EMBL/GenBank/DDBJ whole genome shotgun (WGS) entry which is preliminary data.</text>
</comment>
<dbReference type="PANTHER" id="PTHR23504:SF1">
    <property type="entry name" value="GH21943P-RELATED"/>
    <property type="match status" value="1"/>
</dbReference>
<feature type="transmembrane region" description="Helical" evidence="7">
    <location>
        <begin position="459"/>
        <end position="480"/>
    </location>
</feature>
<proteinExistence type="predicted"/>
<organism evidence="9 10">
    <name type="scientific">Discostella pseudostelligera</name>
    <dbReference type="NCBI Taxonomy" id="259834"/>
    <lineage>
        <taxon>Eukaryota</taxon>
        <taxon>Sar</taxon>
        <taxon>Stramenopiles</taxon>
        <taxon>Ochrophyta</taxon>
        <taxon>Bacillariophyta</taxon>
        <taxon>Coscinodiscophyceae</taxon>
        <taxon>Thalassiosirophycidae</taxon>
        <taxon>Stephanodiscales</taxon>
        <taxon>Stephanodiscaceae</taxon>
        <taxon>Discostella</taxon>
    </lineage>
</organism>
<dbReference type="GO" id="GO:0016020">
    <property type="term" value="C:membrane"/>
    <property type="evidence" value="ECO:0007669"/>
    <property type="project" value="UniProtKB-SubCell"/>
</dbReference>
<dbReference type="AlphaFoldDB" id="A0ABD3MA33"/>
<feature type="transmembrane region" description="Helical" evidence="7">
    <location>
        <begin position="332"/>
        <end position="357"/>
    </location>
</feature>
<dbReference type="InterPro" id="IPR011701">
    <property type="entry name" value="MFS"/>
</dbReference>
<feature type="transmembrane region" description="Helical" evidence="7">
    <location>
        <begin position="369"/>
        <end position="388"/>
    </location>
</feature>
<comment type="subcellular location">
    <subcellularLocation>
        <location evidence="1">Membrane</location>
        <topology evidence="1">Multi-pass membrane protein</topology>
    </subcellularLocation>
</comment>
<evidence type="ECO:0000256" key="2">
    <source>
        <dbReference type="ARBA" id="ARBA00022448"/>
    </source>
</evidence>
<feature type="transmembrane region" description="Helical" evidence="7">
    <location>
        <begin position="400"/>
        <end position="418"/>
    </location>
</feature>
<feature type="transmembrane region" description="Helical" evidence="7">
    <location>
        <begin position="492"/>
        <end position="513"/>
    </location>
</feature>
<feature type="domain" description="Major facilitator superfamily (MFS) profile" evidence="8">
    <location>
        <begin position="85"/>
        <end position="517"/>
    </location>
</feature>
<accession>A0ABD3MA33</accession>
<feature type="transmembrane region" description="Helical" evidence="7">
    <location>
        <begin position="237"/>
        <end position="258"/>
    </location>
</feature>
<feature type="transmembrane region" description="Helical" evidence="7">
    <location>
        <begin position="146"/>
        <end position="164"/>
    </location>
</feature>
<evidence type="ECO:0000256" key="1">
    <source>
        <dbReference type="ARBA" id="ARBA00004141"/>
    </source>
</evidence>
<evidence type="ECO:0000313" key="10">
    <source>
        <dbReference type="Proteomes" id="UP001530293"/>
    </source>
</evidence>
<keyword evidence="2" id="KW-0813">Transport</keyword>
<gene>
    <name evidence="9" type="ORF">ACHAWU_004905</name>
</gene>
<keyword evidence="10" id="KW-1185">Reference proteome</keyword>
<dbReference type="SUPFAM" id="SSF103473">
    <property type="entry name" value="MFS general substrate transporter"/>
    <property type="match status" value="1"/>
</dbReference>